<evidence type="ECO:0000313" key="5">
    <source>
        <dbReference type="Proteomes" id="UP000028725"/>
    </source>
</evidence>
<feature type="domain" description="Trigger factor C-terminal" evidence="3">
    <location>
        <begin position="167"/>
        <end position="324"/>
    </location>
</feature>
<keyword evidence="4" id="KW-0131">Cell cycle</keyword>
<dbReference type="Pfam" id="PF05698">
    <property type="entry name" value="Trigger_C"/>
    <property type="match status" value="1"/>
</dbReference>
<dbReference type="GO" id="GO:0051301">
    <property type="term" value="P:cell division"/>
    <property type="evidence" value="ECO:0007669"/>
    <property type="project" value="UniProtKB-KW"/>
</dbReference>
<dbReference type="Gene3D" id="1.10.3120.10">
    <property type="entry name" value="Trigger factor, C-terminal domain"/>
    <property type="match status" value="1"/>
</dbReference>
<dbReference type="GO" id="GO:0003755">
    <property type="term" value="F:peptidyl-prolyl cis-trans isomerase activity"/>
    <property type="evidence" value="ECO:0007669"/>
    <property type="project" value="UniProtKB-KW"/>
</dbReference>
<dbReference type="GO" id="GO:0015031">
    <property type="term" value="P:protein transport"/>
    <property type="evidence" value="ECO:0007669"/>
    <property type="project" value="InterPro"/>
</dbReference>
<dbReference type="InterPro" id="IPR027304">
    <property type="entry name" value="Trigger_fact/SurA_dom_sf"/>
</dbReference>
<dbReference type="SUPFAM" id="SSF109998">
    <property type="entry name" value="Triger factor/SurA peptide-binding domain-like"/>
    <property type="match status" value="1"/>
</dbReference>
<dbReference type="GO" id="GO:0006457">
    <property type="term" value="P:protein folding"/>
    <property type="evidence" value="ECO:0007669"/>
    <property type="project" value="InterPro"/>
</dbReference>
<dbReference type="RefSeq" id="WP_044183041.1">
    <property type="nucleotide sequence ID" value="NZ_JMCB01000002.1"/>
</dbReference>
<keyword evidence="2" id="KW-0413">Isomerase</keyword>
<dbReference type="EMBL" id="JMCB01000002">
    <property type="protein sequence ID" value="KFE71273.1"/>
    <property type="molecule type" value="Genomic_DNA"/>
</dbReference>
<dbReference type="OrthoDB" id="5488315at2"/>
<keyword evidence="4" id="KW-0132">Cell division</keyword>
<dbReference type="AlphaFoldDB" id="A0A085WUB0"/>
<evidence type="ECO:0000259" key="3">
    <source>
        <dbReference type="Pfam" id="PF05698"/>
    </source>
</evidence>
<dbReference type="InterPro" id="IPR037041">
    <property type="entry name" value="Trigger_fac_C_sf"/>
</dbReference>
<reference evidence="4 5" key="1">
    <citation type="submission" date="2014-04" db="EMBL/GenBank/DDBJ databases">
        <title>Genome assembly of Hyalangium minutum DSM 14724.</title>
        <authorList>
            <person name="Sharma G."/>
            <person name="Subramanian S."/>
        </authorList>
    </citation>
    <scope>NUCLEOTIDE SEQUENCE [LARGE SCALE GENOMIC DNA]</scope>
    <source>
        <strain evidence="4 5">DSM 14724</strain>
    </source>
</reference>
<dbReference type="STRING" id="394096.DB31_3403"/>
<accession>A0A085WUB0</accession>
<proteinExistence type="predicted"/>
<keyword evidence="5" id="KW-1185">Reference proteome</keyword>
<dbReference type="SUPFAM" id="SSF54534">
    <property type="entry name" value="FKBP-like"/>
    <property type="match status" value="1"/>
</dbReference>
<dbReference type="Gene3D" id="3.10.50.40">
    <property type="match status" value="1"/>
</dbReference>
<name>A0A085WUB0_9BACT</name>
<gene>
    <name evidence="4" type="ORF">DB31_3403</name>
</gene>
<evidence type="ECO:0000313" key="4">
    <source>
        <dbReference type="EMBL" id="KFE71273.1"/>
    </source>
</evidence>
<evidence type="ECO:0000256" key="2">
    <source>
        <dbReference type="ARBA" id="ARBA00023235"/>
    </source>
</evidence>
<sequence>MSRFVVPDLAEAKLPRAKAPSLEGLEVTVPAPKDFTAEQVQQRFLELARPLANERYRYPNEPVAWKDEVLLSIVGFSNGRLVPFSARKEVWLPLLPEPQLPGLYEALVGHTPNKTVAVDVTLPADYPVETLRNMPARFMVQIHAARQVTYPDLESPEFLQALGRGATLAEAMRSVYQQMEQETVQQLGLLAQQRVLDEVAARTEVKVPPELIDREIIARWNASEGITVRELELSPEQQQESLQTWLRDARTRAEVENRLRIGLALAAIRERDGLTLTPERVEALLREHAAAAGVTMEELAQSLRAEPQQMARIDQVAWHLLVVEHVMSRAQVRFERA</sequence>
<dbReference type="InterPro" id="IPR008880">
    <property type="entry name" value="Trigger_fac_C"/>
</dbReference>
<protein>
    <submittedName>
        <fullName evidence="4">Cell division trigger factor</fullName>
    </submittedName>
</protein>
<organism evidence="4 5">
    <name type="scientific">Hyalangium minutum</name>
    <dbReference type="NCBI Taxonomy" id="394096"/>
    <lineage>
        <taxon>Bacteria</taxon>
        <taxon>Pseudomonadati</taxon>
        <taxon>Myxococcota</taxon>
        <taxon>Myxococcia</taxon>
        <taxon>Myxococcales</taxon>
        <taxon>Cystobacterineae</taxon>
        <taxon>Archangiaceae</taxon>
        <taxon>Hyalangium</taxon>
    </lineage>
</organism>
<comment type="caution">
    <text evidence="4">The sequence shown here is derived from an EMBL/GenBank/DDBJ whole genome shotgun (WGS) entry which is preliminary data.</text>
</comment>
<dbReference type="InterPro" id="IPR046357">
    <property type="entry name" value="PPIase_dom_sf"/>
</dbReference>
<keyword evidence="1" id="KW-0697">Rotamase</keyword>
<evidence type="ECO:0000256" key="1">
    <source>
        <dbReference type="ARBA" id="ARBA00023110"/>
    </source>
</evidence>
<dbReference type="Proteomes" id="UP000028725">
    <property type="component" value="Unassembled WGS sequence"/>
</dbReference>